<evidence type="ECO:0000313" key="1">
    <source>
        <dbReference type="EMBL" id="KAF2807673.1"/>
    </source>
</evidence>
<proteinExistence type="predicted"/>
<name>A0A6A6YGL4_9PEZI</name>
<organism evidence="1">
    <name type="scientific">Mytilinidion resinicola</name>
    <dbReference type="NCBI Taxonomy" id="574789"/>
    <lineage>
        <taxon>Eukaryota</taxon>
        <taxon>Fungi</taxon>
        <taxon>Dikarya</taxon>
        <taxon>Ascomycota</taxon>
        <taxon>Pezizomycotina</taxon>
        <taxon>Dothideomycetes</taxon>
        <taxon>Pleosporomycetidae</taxon>
        <taxon>Mytilinidiales</taxon>
        <taxon>Mytilinidiaceae</taxon>
        <taxon>Mytilinidion</taxon>
    </lineage>
</organism>
<evidence type="ECO:0000313" key="3">
    <source>
        <dbReference type="RefSeq" id="XP_033574637.1"/>
    </source>
</evidence>
<dbReference type="EMBL" id="MU003704">
    <property type="protein sequence ID" value="KAF2807673.1"/>
    <property type="molecule type" value="Genomic_DNA"/>
</dbReference>
<dbReference type="AlphaFoldDB" id="A0A6A6YGL4"/>
<reference evidence="1 3" key="1">
    <citation type="journal article" date="2020" name="Stud. Mycol.">
        <title>101 Dothideomycetes genomes: a test case for predicting lifestyles and emergence of pathogens.</title>
        <authorList>
            <person name="Haridas S."/>
            <person name="Albert R."/>
            <person name="Binder M."/>
            <person name="Bloem J."/>
            <person name="Labutti K."/>
            <person name="Salamov A."/>
            <person name="Andreopoulos B."/>
            <person name="Baker S."/>
            <person name="Barry K."/>
            <person name="Bills G."/>
            <person name="Bluhm B."/>
            <person name="Cannon C."/>
            <person name="Castanera R."/>
            <person name="Culley D."/>
            <person name="Daum C."/>
            <person name="Ezra D."/>
            <person name="Gonzalez J."/>
            <person name="Henrissat B."/>
            <person name="Kuo A."/>
            <person name="Liang C."/>
            <person name="Lipzen A."/>
            <person name="Lutzoni F."/>
            <person name="Magnuson J."/>
            <person name="Mondo S."/>
            <person name="Nolan M."/>
            <person name="Ohm R."/>
            <person name="Pangilinan J."/>
            <person name="Park H.-J."/>
            <person name="Ramirez L."/>
            <person name="Alfaro M."/>
            <person name="Sun H."/>
            <person name="Tritt A."/>
            <person name="Yoshinaga Y."/>
            <person name="Zwiers L.-H."/>
            <person name="Turgeon B."/>
            <person name="Goodwin S."/>
            <person name="Spatafora J."/>
            <person name="Crous P."/>
            <person name="Grigoriev I."/>
        </authorList>
    </citation>
    <scope>NUCLEOTIDE SEQUENCE</scope>
    <source>
        <strain evidence="1 3">CBS 304.34</strain>
    </source>
</reference>
<accession>A0A6A6YGL4</accession>
<keyword evidence="2" id="KW-1185">Reference proteome</keyword>
<evidence type="ECO:0000313" key="2">
    <source>
        <dbReference type="Proteomes" id="UP000504636"/>
    </source>
</evidence>
<protein>
    <submittedName>
        <fullName evidence="1 3">Uncharacterized protein</fullName>
    </submittedName>
</protein>
<dbReference type="GeneID" id="54469669"/>
<dbReference type="RefSeq" id="XP_033574637.1">
    <property type="nucleotide sequence ID" value="XM_033728776.1"/>
</dbReference>
<reference evidence="3" key="2">
    <citation type="submission" date="2020-04" db="EMBL/GenBank/DDBJ databases">
        <authorList>
            <consortium name="NCBI Genome Project"/>
        </authorList>
    </citation>
    <scope>NUCLEOTIDE SEQUENCE</scope>
    <source>
        <strain evidence="3">CBS 304.34</strain>
    </source>
</reference>
<gene>
    <name evidence="1 3" type="ORF">BDZ99DRAFT_62399</name>
</gene>
<dbReference type="Proteomes" id="UP000504636">
    <property type="component" value="Unplaced"/>
</dbReference>
<reference evidence="3" key="3">
    <citation type="submission" date="2025-04" db="UniProtKB">
        <authorList>
            <consortium name="RefSeq"/>
        </authorList>
    </citation>
    <scope>IDENTIFICATION</scope>
    <source>
        <strain evidence="3">CBS 304.34</strain>
    </source>
</reference>
<sequence length="216" mass="23336">MGCIFQLCCKNPRNCHCSCSCEVSHTRPTTPYLGRKLEGCDGKVLYSTSVGGVRDHVASPRADNVRNVSPIAVILLGVFSLNQPTLHTCSRTYPVPPTCPLNLPFLTNYKLPSTSSFPEPEKIADFDLVSTTESTGNYVGSVVLVYSSHKLPPPFQGIHRVVKGVCRGSNNDEVTPIWLGESGAGGKKGEDAAEWGRGIKAVDGQLVMESIASHWF</sequence>